<name>A0A8D8A5Y7_CULPI</name>
<proteinExistence type="predicted"/>
<evidence type="ECO:0000313" key="1">
    <source>
        <dbReference type="EMBL" id="CAG6450954.1"/>
    </source>
</evidence>
<accession>A0A8D8A5Y7</accession>
<reference evidence="1" key="1">
    <citation type="submission" date="2021-05" db="EMBL/GenBank/DDBJ databases">
        <authorList>
            <person name="Alioto T."/>
            <person name="Alioto T."/>
            <person name="Gomez Garrido J."/>
        </authorList>
    </citation>
    <scope>NUCLEOTIDE SEQUENCE</scope>
</reference>
<dbReference type="AlphaFoldDB" id="A0A8D8A5Y7"/>
<protein>
    <submittedName>
        <fullName evidence="1">(northern house mosquito) hypothetical protein</fullName>
    </submittedName>
</protein>
<organism evidence="1">
    <name type="scientific">Culex pipiens</name>
    <name type="common">House mosquito</name>
    <dbReference type="NCBI Taxonomy" id="7175"/>
    <lineage>
        <taxon>Eukaryota</taxon>
        <taxon>Metazoa</taxon>
        <taxon>Ecdysozoa</taxon>
        <taxon>Arthropoda</taxon>
        <taxon>Hexapoda</taxon>
        <taxon>Insecta</taxon>
        <taxon>Pterygota</taxon>
        <taxon>Neoptera</taxon>
        <taxon>Endopterygota</taxon>
        <taxon>Diptera</taxon>
        <taxon>Nematocera</taxon>
        <taxon>Culicoidea</taxon>
        <taxon>Culicidae</taxon>
        <taxon>Culicinae</taxon>
        <taxon>Culicini</taxon>
        <taxon>Culex</taxon>
        <taxon>Culex</taxon>
    </lineage>
</organism>
<sequence>MEGRGVIRGGATVRRRLPLGMCRVQDLKLPGLRRRNQRSSRRRVTSRIAIFLRKHRSRVRMDERLQHPNLPEVLLRGRDRPAVAVTMNLALVVPGWRPCSR</sequence>
<dbReference type="EMBL" id="HBUE01017324">
    <property type="protein sequence ID" value="CAG6450954.1"/>
    <property type="molecule type" value="Transcribed_RNA"/>
</dbReference>
<dbReference type="EMBL" id="HBUE01017316">
    <property type="protein sequence ID" value="CAG6450947.1"/>
    <property type="molecule type" value="Transcribed_RNA"/>
</dbReference>